<evidence type="ECO:0000313" key="1">
    <source>
        <dbReference type="EMBL" id="SVB32914.1"/>
    </source>
</evidence>
<organism evidence="1">
    <name type="scientific">marine metagenome</name>
    <dbReference type="NCBI Taxonomy" id="408172"/>
    <lineage>
        <taxon>unclassified sequences</taxon>
        <taxon>metagenomes</taxon>
        <taxon>ecological metagenomes</taxon>
    </lineage>
</organism>
<gene>
    <name evidence="1" type="ORF">METZ01_LOCUS185768</name>
</gene>
<protein>
    <submittedName>
        <fullName evidence="1">Uncharacterized protein</fullName>
    </submittedName>
</protein>
<proteinExistence type="predicted"/>
<dbReference type="AlphaFoldDB" id="A0A382D4D8"/>
<dbReference type="EMBL" id="UINC01037433">
    <property type="protein sequence ID" value="SVB32914.1"/>
    <property type="molecule type" value="Genomic_DNA"/>
</dbReference>
<reference evidence="1" key="1">
    <citation type="submission" date="2018-05" db="EMBL/GenBank/DDBJ databases">
        <authorList>
            <person name="Lanie J.A."/>
            <person name="Ng W.-L."/>
            <person name="Kazmierczak K.M."/>
            <person name="Andrzejewski T.M."/>
            <person name="Davidsen T.M."/>
            <person name="Wayne K.J."/>
            <person name="Tettelin H."/>
            <person name="Glass J.I."/>
            <person name="Rusch D."/>
            <person name="Podicherti R."/>
            <person name="Tsui H.-C.T."/>
            <person name="Winkler M.E."/>
        </authorList>
    </citation>
    <scope>NUCLEOTIDE SEQUENCE</scope>
</reference>
<sequence>MLESMMLRKRPYIVPCSNYYEAASLIREAFEDFWDTAKEKDSVRDEQQTLDELLDIATRCWRIAEDLGLVRADSASEIVRQELHTERQALIEVKLEQILNTMESYCKELPPVQKGGPPMWCLQYNQKTVEEIRDTLDYQ</sequence>
<name>A0A382D4D8_9ZZZZ</name>
<accession>A0A382D4D8</accession>